<keyword evidence="7" id="KW-0472">Membrane</keyword>
<dbReference type="STRING" id="52838.A0A4S8JQS1"/>
<dbReference type="PANTHER" id="PTHR20961:SF5">
    <property type="entry name" value="GLYCOSYLTRANSFERASE-RELATED"/>
    <property type="match status" value="1"/>
</dbReference>
<comment type="pathway">
    <text evidence="2">Glycan metabolism.</text>
</comment>
<reference evidence="9 10" key="1">
    <citation type="journal article" date="2019" name="Nat. Plants">
        <title>Genome sequencing of Musa balbisiana reveals subgenome evolution and function divergence in polyploid bananas.</title>
        <authorList>
            <person name="Yao X."/>
        </authorList>
    </citation>
    <scope>NUCLEOTIDE SEQUENCE [LARGE SCALE GENOMIC DNA]</scope>
    <source>
        <strain evidence="10">cv. DH-PKW</strain>
        <tissue evidence="9">Leaves</tissue>
    </source>
</reference>
<comment type="caution">
    <text evidence="9">The sequence shown here is derived from an EMBL/GenBank/DDBJ whole genome shotgun (WGS) entry which is preliminary data.</text>
</comment>
<comment type="subcellular location">
    <subcellularLocation>
        <location evidence="1">Golgi apparatus membrane</location>
        <topology evidence="1">Single-pass type II membrane protein</topology>
    </subcellularLocation>
</comment>
<keyword evidence="4" id="KW-0808">Transferase</keyword>
<evidence type="ECO:0000256" key="6">
    <source>
        <dbReference type="SAM" id="MobiDB-lite"/>
    </source>
</evidence>
<gene>
    <name evidence="9" type="ORF">C4D60_Mb01t25950</name>
</gene>
<keyword evidence="10" id="KW-1185">Reference proteome</keyword>
<evidence type="ECO:0000313" key="10">
    <source>
        <dbReference type="Proteomes" id="UP000317650"/>
    </source>
</evidence>
<evidence type="ECO:0000256" key="2">
    <source>
        <dbReference type="ARBA" id="ARBA00004881"/>
    </source>
</evidence>
<dbReference type="GO" id="GO:0016763">
    <property type="term" value="F:pentosyltransferase activity"/>
    <property type="evidence" value="ECO:0007669"/>
    <property type="project" value="UniProtKB-ARBA"/>
</dbReference>
<evidence type="ECO:0000313" key="9">
    <source>
        <dbReference type="EMBL" id="THU64388.1"/>
    </source>
</evidence>
<evidence type="ECO:0000259" key="8">
    <source>
        <dbReference type="Pfam" id="PF04577"/>
    </source>
</evidence>
<proteinExistence type="predicted"/>
<feature type="domain" description="Glycosyltransferase 61 catalytic" evidence="8">
    <location>
        <begin position="277"/>
        <end position="463"/>
    </location>
</feature>
<dbReference type="InterPro" id="IPR049625">
    <property type="entry name" value="Glyco_transf_61_cat"/>
</dbReference>
<dbReference type="PANTHER" id="PTHR20961">
    <property type="entry name" value="GLYCOSYLTRANSFERASE"/>
    <property type="match status" value="1"/>
</dbReference>
<keyword evidence="7" id="KW-0812">Transmembrane</keyword>
<accession>A0A4S8JQS1</accession>
<feature type="region of interest" description="Disordered" evidence="6">
    <location>
        <begin position="121"/>
        <end position="173"/>
    </location>
</feature>
<feature type="transmembrane region" description="Helical" evidence="7">
    <location>
        <begin position="17"/>
        <end position="38"/>
    </location>
</feature>
<evidence type="ECO:0000256" key="1">
    <source>
        <dbReference type="ARBA" id="ARBA00004323"/>
    </source>
</evidence>
<dbReference type="InterPro" id="IPR007657">
    <property type="entry name" value="Glycosyltransferase_61"/>
</dbReference>
<dbReference type="EMBL" id="PYDT01000004">
    <property type="protein sequence ID" value="THU64388.1"/>
    <property type="molecule type" value="Genomic_DNA"/>
</dbReference>
<evidence type="ECO:0000256" key="7">
    <source>
        <dbReference type="SAM" id="Phobius"/>
    </source>
</evidence>
<evidence type="ECO:0000256" key="5">
    <source>
        <dbReference type="ARBA" id="ARBA00023180"/>
    </source>
</evidence>
<keyword evidence="3" id="KW-0328">Glycosyltransferase</keyword>
<evidence type="ECO:0000256" key="4">
    <source>
        <dbReference type="ARBA" id="ARBA00022679"/>
    </source>
</evidence>
<name>A0A4S8JQS1_MUSBA</name>
<keyword evidence="7" id="KW-1133">Transmembrane helix</keyword>
<keyword evidence="5" id="KW-0325">Glycoprotein</keyword>
<dbReference type="AlphaFoldDB" id="A0A4S8JQS1"/>
<dbReference type="Pfam" id="PF04577">
    <property type="entry name" value="Glyco_transf_61"/>
    <property type="match status" value="1"/>
</dbReference>
<sequence length="558" mass="62621">MRPSTAASTDGRMPQRLVLVAFMGCLLMIIPCFFVAVWKPKLDPLSSPNLQLSVTTSIKIQAVRESSSISDRSGSEMVVMPISVNEDEAELTNDTEIVRMPPPEEEKGRVNMTFTEAEFSNSTMDEEQKNNDNGISPATNVKDATKPKQEFSLATGKPKAEEGTQEINSQTEGVAESKITCDLSERRSDTCVIHGDVRVLGYSSSIILSKAPQADAPGEENTWKIRPYARKWESSVMEIIRELTLKESTKPADTPQCAVHHTVPAIVFSTGGFLGNFFHDFTDVLIPLFTTAHQYRGEAQFLVTNFNYGWIKKYEQILRRLSHYQIIDLDREGRVHCFRHVHVGLLSHKELSMDPAKSPNGYSMADFREFLRSCFSLKRKSVSAGNRKPRLLMINRKGPRSFTNRREVASLARSLGYKVVVAGPEETKNLSRFARVVNSCDVMMGVHGAGLTNMLFLPTDAALVQVIPWGGLKYACGHDFGEPAPDMGIRYLEYEIKEGESSLMRQYPRSHPVFTDPLSIHKQGWNVLWSVFLNKQSVRLDVRRFKGVLQEAMNALPH</sequence>
<evidence type="ECO:0000256" key="3">
    <source>
        <dbReference type="ARBA" id="ARBA00022676"/>
    </source>
</evidence>
<protein>
    <recommendedName>
        <fullName evidence="8">Glycosyltransferase 61 catalytic domain-containing protein</fullName>
    </recommendedName>
</protein>
<dbReference type="Proteomes" id="UP000317650">
    <property type="component" value="Chromosome 1"/>
</dbReference>
<dbReference type="GO" id="GO:0000139">
    <property type="term" value="C:Golgi membrane"/>
    <property type="evidence" value="ECO:0007669"/>
    <property type="project" value="UniProtKB-SubCell"/>
</dbReference>
<organism evidence="9 10">
    <name type="scientific">Musa balbisiana</name>
    <name type="common">Banana</name>
    <dbReference type="NCBI Taxonomy" id="52838"/>
    <lineage>
        <taxon>Eukaryota</taxon>
        <taxon>Viridiplantae</taxon>
        <taxon>Streptophyta</taxon>
        <taxon>Embryophyta</taxon>
        <taxon>Tracheophyta</taxon>
        <taxon>Spermatophyta</taxon>
        <taxon>Magnoliopsida</taxon>
        <taxon>Liliopsida</taxon>
        <taxon>Zingiberales</taxon>
        <taxon>Musaceae</taxon>
        <taxon>Musa</taxon>
    </lineage>
</organism>